<dbReference type="InterPro" id="IPR038721">
    <property type="entry name" value="IS701-like_DDE_dom"/>
</dbReference>
<feature type="compositionally biased region" description="Basic and acidic residues" evidence="1">
    <location>
        <begin position="358"/>
        <end position="379"/>
    </location>
</feature>
<feature type="compositionally biased region" description="Basic and acidic residues" evidence="1">
    <location>
        <begin position="396"/>
        <end position="416"/>
    </location>
</feature>
<feature type="compositionally biased region" description="Basic residues" evidence="1">
    <location>
        <begin position="123"/>
        <end position="139"/>
    </location>
</feature>
<dbReference type="Proteomes" id="UP001241758">
    <property type="component" value="Unassembled WGS sequence"/>
</dbReference>
<keyword evidence="4" id="KW-1185">Reference proteome</keyword>
<feature type="compositionally biased region" description="Low complexity" evidence="1">
    <location>
        <begin position="231"/>
        <end position="256"/>
    </location>
</feature>
<organism evidence="3 4">
    <name type="scientific">Actinoplanes sandaracinus</name>
    <dbReference type="NCBI Taxonomy" id="3045177"/>
    <lineage>
        <taxon>Bacteria</taxon>
        <taxon>Bacillati</taxon>
        <taxon>Actinomycetota</taxon>
        <taxon>Actinomycetes</taxon>
        <taxon>Micromonosporales</taxon>
        <taxon>Micromonosporaceae</taxon>
        <taxon>Actinoplanes</taxon>
    </lineage>
</organism>
<accession>A0ABT6WFA6</accession>
<proteinExistence type="predicted"/>
<sequence length="416" mass="44546">MAGRFCRVEPRRAAAGFVTGPLADLQIKTCWQLAEQAGHGRPDAMQRLLYRAKWDVDAVRDDVRRVVVDRLADPDGVLVVDETGDLKKSVPTVSSAGSRSAARTERVRPGHAIRASPACLGQKRTRTPRDRRRTSRRSMRSPPCGCGVIGQGVPRQHDLEQEAQRAEQDAGHDRGDEQDTHDDLGEVAGEQCDDEVGGGPPEHPGGRGEQTDAAGQADRAVPGQPGRGHRVASSSSSEEVAEGAAGAGAEVGLVEQVGERPVAVHPQDRGQVGDDVDHPEHGQPPGHRGEQCRRGHLGDHREQADGDHVDSEAGQGLDDPGTPGQRHRLGGVHIEGDGAPVKAEPGPPGPAAVVSEGHGVRELVQRRAPQSDRETEQGVHPRPRRHGRPGRPAHQQRPDPGYDNRADQDPTRPAHQ</sequence>
<feature type="compositionally biased region" description="Basic and acidic residues" evidence="1">
    <location>
        <begin position="155"/>
        <end position="184"/>
    </location>
</feature>
<feature type="domain" description="Transposase IS701-like DDE" evidence="2">
    <location>
        <begin position="9"/>
        <end position="94"/>
    </location>
</feature>
<dbReference type="Pfam" id="PF13546">
    <property type="entry name" value="DDE_5"/>
    <property type="match status" value="1"/>
</dbReference>
<evidence type="ECO:0000313" key="4">
    <source>
        <dbReference type="Proteomes" id="UP001241758"/>
    </source>
</evidence>
<protein>
    <submittedName>
        <fullName evidence="3">Transposase</fullName>
    </submittedName>
</protein>
<gene>
    <name evidence="3" type="ORF">QLQ12_07400</name>
</gene>
<evidence type="ECO:0000259" key="2">
    <source>
        <dbReference type="Pfam" id="PF13546"/>
    </source>
</evidence>
<comment type="caution">
    <text evidence="3">The sequence shown here is derived from an EMBL/GenBank/DDBJ whole genome shotgun (WGS) entry which is preliminary data.</text>
</comment>
<feature type="compositionally biased region" description="Basic residues" evidence="1">
    <location>
        <begin position="381"/>
        <end position="391"/>
    </location>
</feature>
<evidence type="ECO:0000313" key="3">
    <source>
        <dbReference type="EMBL" id="MDI6098426.1"/>
    </source>
</evidence>
<feature type="compositionally biased region" description="Basic and acidic residues" evidence="1">
    <location>
        <begin position="266"/>
        <end position="311"/>
    </location>
</feature>
<evidence type="ECO:0000256" key="1">
    <source>
        <dbReference type="SAM" id="MobiDB-lite"/>
    </source>
</evidence>
<dbReference type="EMBL" id="JASCTH010000004">
    <property type="protein sequence ID" value="MDI6098426.1"/>
    <property type="molecule type" value="Genomic_DNA"/>
</dbReference>
<name>A0ABT6WFA6_9ACTN</name>
<feature type="region of interest" description="Disordered" evidence="1">
    <location>
        <begin position="88"/>
        <end position="416"/>
    </location>
</feature>
<reference evidence="3 4" key="1">
    <citation type="submission" date="2023-05" db="EMBL/GenBank/DDBJ databases">
        <title>Actinoplanes sp. NEAU-A12 genome sequencing.</title>
        <authorList>
            <person name="Wang Z.-S."/>
        </authorList>
    </citation>
    <scope>NUCLEOTIDE SEQUENCE [LARGE SCALE GENOMIC DNA]</scope>
    <source>
        <strain evidence="3 4">NEAU-A12</strain>
    </source>
</reference>